<dbReference type="Pfam" id="PF00300">
    <property type="entry name" value="His_Phos_1"/>
    <property type="match status" value="1"/>
</dbReference>
<dbReference type="Proteomes" id="UP000003245">
    <property type="component" value="Unassembled WGS sequence"/>
</dbReference>
<evidence type="ECO:0000256" key="1">
    <source>
        <dbReference type="ARBA" id="ARBA00022801"/>
    </source>
</evidence>
<dbReference type="GO" id="GO:0045820">
    <property type="term" value="P:negative regulation of glycolytic process"/>
    <property type="evidence" value="ECO:0007669"/>
    <property type="project" value="TreeGrafter"/>
</dbReference>
<dbReference type="PATRIC" id="fig|1095729.3.peg.1823"/>
<comment type="caution">
    <text evidence="3">The sequence shown here is derived from an EMBL/GenBank/DDBJ whole genome shotgun (WGS) entry which is preliminary data.</text>
</comment>
<dbReference type="GO" id="GO:0004331">
    <property type="term" value="F:fructose-2,6-bisphosphate 2-phosphatase activity"/>
    <property type="evidence" value="ECO:0007669"/>
    <property type="project" value="TreeGrafter"/>
</dbReference>
<dbReference type="GO" id="GO:0043456">
    <property type="term" value="P:regulation of pentose-phosphate shunt"/>
    <property type="evidence" value="ECO:0007669"/>
    <property type="project" value="TreeGrafter"/>
</dbReference>
<dbReference type="EMBL" id="AICP01000056">
    <property type="protein sequence ID" value="EID20180.1"/>
    <property type="molecule type" value="Genomic_DNA"/>
</dbReference>
<keyword evidence="4" id="KW-1185">Reference proteome</keyword>
<sequence>MTKTLYLMRHGQTLFNKRHRIQGWCDAPLTDLGVYQAQVAGQYLKMQELRLMRLTAQHLSGLAIP</sequence>
<dbReference type="SMART" id="SM00855">
    <property type="entry name" value="PGAM"/>
    <property type="match status" value="1"/>
</dbReference>
<dbReference type="InterPro" id="IPR051695">
    <property type="entry name" value="Phosphoglycerate_Mutase"/>
</dbReference>
<keyword evidence="1" id="KW-0378">Hydrolase</keyword>
<evidence type="ECO:0000256" key="2">
    <source>
        <dbReference type="PIRSR" id="PIRSR613078-2"/>
    </source>
</evidence>
<evidence type="ECO:0000313" key="3">
    <source>
        <dbReference type="EMBL" id="EID20180.1"/>
    </source>
</evidence>
<reference evidence="3 4" key="1">
    <citation type="submission" date="2012-01" db="EMBL/GenBank/DDBJ databases">
        <authorList>
            <person name="Harkins D.M."/>
            <person name="Madupu R."/>
            <person name="Durkin A.S."/>
            <person name="Torralba M."/>
            <person name="Methe B."/>
            <person name="Sutton G.G."/>
            <person name="Nelson K.E."/>
        </authorList>
    </citation>
    <scope>NUCLEOTIDE SEQUENCE [LARGE SCALE GENOMIC DNA]</scope>
    <source>
        <strain evidence="3 4">CCUG 39159</strain>
    </source>
</reference>
<accession>I0S9X7</accession>
<protein>
    <submittedName>
        <fullName evidence="3">Histidine phosphatase superfamily (Branch 1) domain protein</fullName>
    </submittedName>
</protein>
<proteinExistence type="predicted"/>
<dbReference type="InterPro" id="IPR029033">
    <property type="entry name" value="His_PPase_superfam"/>
</dbReference>
<dbReference type="PROSITE" id="PS00175">
    <property type="entry name" value="PG_MUTASE"/>
    <property type="match status" value="1"/>
</dbReference>
<dbReference type="PANTHER" id="PTHR46517">
    <property type="entry name" value="FRUCTOSE-2,6-BISPHOSPHATASE TIGAR"/>
    <property type="match status" value="1"/>
</dbReference>
<feature type="binding site" evidence="2">
    <location>
        <begin position="9"/>
        <end position="16"/>
    </location>
    <ligand>
        <name>substrate</name>
    </ligand>
</feature>
<dbReference type="AlphaFoldDB" id="I0S9X7"/>
<evidence type="ECO:0000313" key="4">
    <source>
        <dbReference type="Proteomes" id="UP000003245"/>
    </source>
</evidence>
<dbReference type="PANTHER" id="PTHR46517:SF1">
    <property type="entry name" value="FRUCTOSE-2,6-BISPHOSPHATASE TIGAR"/>
    <property type="match status" value="1"/>
</dbReference>
<dbReference type="Gene3D" id="3.40.50.1240">
    <property type="entry name" value="Phosphoglycerate mutase-like"/>
    <property type="match status" value="1"/>
</dbReference>
<dbReference type="GO" id="GO:0005829">
    <property type="term" value="C:cytosol"/>
    <property type="evidence" value="ECO:0007669"/>
    <property type="project" value="TreeGrafter"/>
</dbReference>
<dbReference type="InterPro" id="IPR013078">
    <property type="entry name" value="His_Pase_superF_clade-1"/>
</dbReference>
<gene>
    <name evidence="3" type="ORF">HMPREF1043_2368</name>
</gene>
<dbReference type="InterPro" id="IPR001345">
    <property type="entry name" value="PG/BPGM_mutase_AS"/>
</dbReference>
<organism evidence="3 4">
    <name type="scientific">Streptococcus anginosus subsp. whileyi CCUG 39159</name>
    <dbReference type="NCBI Taxonomy" id="1095729"/>
    <lineage>
        <taxon>Bacteria</taxon>
        <taxon>Bacillati</taxon>
        <taxon>Bacillota</taxon>
        <taxon>Bacilli</taxon>
        <taxon>Lactobacillales</taxon>
        <taxon>Streptococcaceae</taxon>
        <taxon>Streptococcus</taxon>
        <taxon>Streptococcus anginosus group</taxon>
    </lineage>
</organism>
<name>I0S9X7_STRAP</name>
<dbReference type="CDD" id="cd07067">
    <property type="entry name" value="HP_PGM_like"/>
    <property type="match status" value="1"/>
</dbReference>
<dbReference type="SUPFAM" id="SSF53254">
    <property type="entry name" value="Phosphoglycerate mutase-like"/>
    <property type="match status" value="1"/>
</dbReference>